<protein>
    <submittedName>
        <fullName evidence="1">Uncharacterized protein</fullName>
    </submittedName>
</protein>
<sequence length="130" mass="14516">MSTFDNISHNSSSSVWIIQAFLTDLKDEMGNLWVGESGHENGKGEEIIVLLCAIGRAKQKQSTVILLQWIQIAWLIKFRVSQTHKVNKSNSHCKTASDTAFLNVRFPTSTSVIVMAPGMIIFSTYREPTS</sequence>
<keyword evidence="2" id="KW-1185">Reference proteome</keyword>
<name>A0ACB0K8K0_TRIPR</name>
<comment type="caution">
    <text evidence="1">The sequence shown here is derived from an EMBL/GenBank/DDBJ whole genome shotgun (WGS) entry which is preliminary data.</text>
</comment>
<gene>
    <name evidence="1" type="ORF">MILVUS5_LOCUS19649</name>
</gene>
<evidence type="ECO:0000313" key="1">
    <source>
        <dbReference type="EMBL" id="CAJ2652113.1"/>
    </source>
</evidence>
<proteinExistence type="predicted"/>
<organism evidence="1 2">
    <name type="scientific">Trifolium pratense</name>
    <name type="common">Red clover</name>
    <dbReference type="NCBI Taxonomy" id="57577"/>
    <lineage>
        <taxon>Eukaryota</taxon>
        <taxon>Viridiplantae</taxon>
        <taxon>Streptophyta</taxon>
        <taxon>Embryophyta</taxon>
        <taxon>Tracheophyta</taxon>
        <taxon>Spermatophyta</taxon>
        <taxon>Magnoliopsida</taxon>
        <taxon>eudicotyledons</taxon>
        <taxon>Gunneridae</taxon>
        <taxon>Pentapetalae</taxon>
        <taxon>rosids</taxon>
        <taxon>fabids</taxon>
        <taxon>Fabales</taxon>
        <taxon>Fabaceae</taxon>
        <taxon>Papilionoideae</taxon>
        <taxon>50 kb inversion clade</taxon>
        <taxon>NPAAA clade</taxon>
        <taxon>Hologalegina</taxon>
        <taxon>IRL clade</taxon>
        <taxon>Trifolieae</taxon>
        <taxon>Trifolium</taxon>
    </lineage>
</organism>
<dbReference type="Proteomes" id="UP001177021">
    <property type="component" value="Unassembled WGS sequence"/>
</dbReference>
<accession>A0ACB0K8K0</accession>
<evidence type="ECO:0000313" key="2">
    <source>
        <dbReference type="Proteomes" id="UP001177021"/>
    </source>
</evidence>
<dbReference type="EMBL" id="CASHSV030000206">
    <property type="protein sequence ID" value="CAJ2652113.1"/>
    <property type="molecule type" value="Genomic_DNA"/>
</dbReference>
<reference evidence="1" key="1">
    <citation type="submission" date="2023-10" db="EMBL/GenBank/DDBJ databases">
        <authorList>
            <person name="Rodriguez Cubillos JULIANA M."/>
            <person name="De Vega J."/>
        </authorList>
    </citation>
    <scope>NUCLEOTIDE SEQUENCE</scope>
</reference>